<dbReference type="PANTHER" id="PTHR30388:SF6">
    <property type="entry name" value="XANTHINE DEHYDROGENASE SUBUNIT A-RELATED"/>
    <property type="match status" value="1"/>
</dbReference>
<reference evidence="4 5" key="1">
    <citation type="submission" date="2019-10" db="EMBL/GenBank/DDBJ databases">
        <title>Isolation, Identification of Microvirga thermotolerans HR1, a novel thermophilic bacterium and Comparative Genomics of the genus Microvirga.</title>
        <authorList>
            <person name="Li J."/>
            <person name="Zhang W."/>
            <person name="Lin M."/>
            <person name="Wang J."/>
        </authorList>
    </citation>
    <scope>NUCLEOTIDE SEQUENCE [LARGE SCALE GENOMIC DNA]</scope>
    <source>
        <strain evidence="4 5">HR1</strain>
    </source>
</reference>
<sequence length="336" mass="36065">MRTWRRLVDLVGAHGRAALVSVHAVKGSAPRETDARMVVRPDGGFFGTIGGGQLEMKMLALAREMLDEGRGPARIVDQALGPDLGQCCGGRVKILIETFDRRDLRDLEALAGAEAEGGLFTAECRFDESGRVRREVSSSVGDDAWTQWREVHGEVRRPILLFGAGHVGRALVLALAPLPFAVRWLDPREDAFPAHVPAHATPVLLKDVDAEIAAAPPDALVLIMTHDHPLDMAIAAAALKRGFPYVGLIGSATKRARFEKRFRELGLTEERIRSLVCPIGVPGIEGKEPAVIAASVAAQLLQTREKTVLPAAAETPPTLRGSPTVIPGPRSGARNP</sequence>
<dbReference type="InterPro" id="IPR003777">
    <property type="entry name" value="XdhC_CoxI"/>
</dbReference>
<protein>
    <submittedName>
        <fullName evidence="4">Xanthine dehydrogenase accessory protein XdhC</fullName>
    </submittedName>
</protein>
<dbReference type="InterPro" id="IPR027051">
    <property type="entry name" value="XdhC_Rossmann_dom"/>
</dbReference>
<dbReference type="PANTHER" id="PTHR30388">
    <property type="entry name" value="ALDEHYDE OXIDOREDUCTASE MOLYBDENUM COFACTOR ASSEMBLY PROTEIN"/>
    <property type="match status" value="1"/>
</dbReference>
<feature type="domain" description="XdhC- CoxI" evidence="2">
    <location>
        <begin position="13"/>
        <end position="70"/>
    </location>
</feature>
<evidence type="ECO:0000256" key="1">
    <source>
        <dbReference type="SAM" id="MobiDB-lite"/>
    </source>
</evidence>
<dbReference type="EMBL" id="CP045423">
    <property type="protein sequence ID" value="QFU17054.1"/>
    <property type="molecule type" value="Genomic_DNA"/>
</dbReference>
<organism evidence="4 5">
    <name type="scientific">Microvirga thermotolerans</name>
    <dbReference type="NCBI Taxonomy" id="2651334"/>
    <lineage>
        <taxon>Bacteria</taxon>
        <taxon>Pseudomonadati</taxon>
        <taxon>Pseudomonadota</taxon>
        <taxon>Alphaproteobacteria</taxon>
        <taxon>Hyphomicrobiales</taxon>
        <taxon>Methylobacteriaceae</taxon>
        <taxon>Microvirga</taxon>
    </lineage>
</organism>
<evidence type="ECO:0000259" key="3">
    <source>
        <dbReference type="Pfam" id="PF13478"/>
    </source>
</evidence>
<feature type="region of interest" description="Disordered" evidence="1">
    <location>
        <begin position="314"/>
        <end position="336"/>
    </location>
</feature>
<dbReference type="Pfam" id="PF02625">
    <property type="entry name" value="XdhC_CoxI"/>
    <property type="match status" value="1"/>
</dbReference>
<dbReference type="KEGG" id="mico:GDR74_12950"/>
<dbReference type="RefSeq" id="WP_152586690.1">
    <property type="nucleotide sequence ID" value="NZ_CP045423.1"/>
</dbReference>
<dbReference type="InterPro" id="IPR014308">
    <property type="entry name" value="Xanthine_DH_XdhC"/>
</dbReference>
<proteinExistence type="predicted"/>
<dbReference type="Gene3D" id="3.40.50.720">
    <property type="entry name" value="NAD(P)-binding Rossmann-like Domain"/>
    <property type="match status" value="1"/>
</dbReference>
<accession>A0A5P9K410</accession>
<feature type="domain" description="XdhC Rossmann" evidence="3">
    <location>
        <begin position="160"/>
        <end position="300"/>
    </location>
</feature>
<keyword evidence="5" id="KW-1185">Reference proteome</keyword>
<evidence type="ECO:0000259" key="2">
    <source>
        <dbReference type="Pfam" id="PF02625"/>
    </source>
</evidence>
<gene>
    <name evidence="4" type="primary">xdhC</name>
    <name evidence="4" type="ORF">GDR74_12950</name>
</gene>
<evidence type="ECO:0000313" key="4">
    <source>
        <dbReference type="EMBL" id="QFU17054.1"/>
    </source>
</evidence>
<dbReference type="InterPro" id="IPR052698">
    <property type="entry name" value="MoCofactor_Util/Proc"/>
</dbReference>
<dbReference type="Pfam" id="PF13478">
    <property type="entry name" value="XdhC_C"/>
    <property type="match status" value="1"/>
</dbReference>
<evidence type="ECO:0000313" key="5">
    <source>
        <dbReference type="Proteomes" id="UP000325614"/>
    </source>
</evidence>
<dbReference type="Proteomes" id="UP000325614">
    <property type="component" value="Chromosome"/>
</dbReference>
<dbReference type="NCBIfam" id="TIGR02964">
    <property type="entry name" value="xanthine_xdhC"/>
    <property type="match status" value="1"/>
</dbReference>
<name>A0A5P9K410_9HYPH</name>
<dbReference type="AlphaFoldDB" id="A0A5P9K410"/>